<evidence type="ECO:0000313" key="3">
    <source>
        <dbReference type="RefSeq" id="XP_010918541.1"/>
    </source>
</evidence>
<dbReference type="PANTHER" id="PTHR35459">
    <property type="entry name" value="T1N6.14 PROTEIN"/>
    <property type="match status" value="1"/>
</dbReference>
<dbReference type="OrthoDB" id="672903at2759"/>
<accession>A0A6I9R0Q0</accession>
<evidence type="ECO:0000313" key="2">
    <source>
        <dbReference type="Proteomes" id="UP000504607"/>
    </source>
</evidence>
<dbReference type="GeneID" id="105042881"/>
<feature type="region of interest" description="Disordered" evidence="1">
    <location>
        <begin position="1"/>
        <end position="47"/>
    </location>
</feature>
<dbReference type="Proteomes" id="UP000504607">
    <property type="component" value="Chromosome 4"/>
</dbReference>
<sequence length="190" mass="21074">MEQRGNLSPNPNANPNPPNQEPVAPPAAEAVAAEAPPAKKRKLEDGGFQNTPYFKIRCMVRDLRPLFLELLRTPDFRNSKAAHDIRNQMKIMLELLKQLNTDIPEEEKQAAQNQSGEAPNVSDNIMAQKKVQGAKATDVTEFAKQLEEVVQETYMIGGSPVGWNFLVYPGSKPLYYGVTKASVLSRQVAK</sequence>
<protein>
    <submittedName>
        <fullName evidence="3">Uncharacterized protein LOC105042881</fullName>
    </submittedName>
</protein>
<feature type="compositionally biased region" description="Low complexity" evidence="1">
    <location>
        <begin position="26"/>
        <end position="36"/>
    </location>
</feature>
<dbReference type="PANTHER" id="PTHR35459:SF2">
    <property type="entry name" value="T1N6.14 PROTEIN"/>
    <property type="match status" value="1"/>
</dbReference>
<evidence type="ECO:0000256" key="1">
    <source>
        <dbReference type="SAM" id="MobiDB-lite"/>
    </source>
</evidence>
<dbReference type="InParanoid" id="A0A6I9R0Q0"/>
<dbReference type="FunCoup" id="A0A6I9R0Q0">
    <property type="interactions" value="2737"/>
</dbReference>
<dbReference type="KEGG" id="egu:105042881"/>
<name>A0A6I9R0Q0_ELAGV</name>
<reference evidence="3" key="1">
    <citation type="submission" date="2025-08" db="UniProtKB">
        <authorList>
            <consortium name="RefSeq"/>
        </authorList>
    </citation>
    <scope>IDENTIFICATION</scope>
</reference>
<feature type="compositionally biased region" description="Pro residues" evidence="1">
    <location>
        <begin position="12"/>
        <end position="25"/>
    </location>
</feature>
<dbReference type="AlphaFoldDB" id="A0A6I9R0Q0"/>
<dbReference type="RefSeq" id="XP_010918541.1">
    <property type="nucleotide sequence ID" value="XM_010920239.2"/>
</dbReference>
<organism evidence="2 3">
    <name type="scientific">Elaeis guineensis var. tenera</name>
    <name type="common">Oil palm</name>
    <dbReference type="NCBI Taxonomy" id="51953"/>
    <lineage>
        <taxon>Eukaryota</taxon>
        <taxon>Viridiplantae</taxon>
        <taxon>Streptophyta</taxon>
        <taxon>Embryophyta</taxon>
        <taxon>Tracheophyta</taxon>
        <taxon>Spermatophyta</taxon>
        <taxon>Magnoliopsida</taxon>
        <taxon>Liliopsida</taxon>
        <taxon>Arecaceae</taxon>
        <taxon>Arecoideae</taxon>
        <taxon>Cocoseae</taxon>
        <taxon>Elaeidinae</taxon>
        <taxon>Elaeis</taxon>
    </lineage>
</organism>
<keyword evidence="2" id="KW-1185">Reference proteome</keyword>
<gene>
    <name evidence="3" type="primary">LOC105042881</name>
</gene>
<proteinExistence type="predicted"/>